<evidence type="ECO:0000313" key="2">
    <source>
        <dbReference type="EMBL" id="CAG4931190.1"/>
    </source>
</evidence>
<organism evidence="2 3">
    <name type="scientific">Parnassius apollo</name>
    <name type="common">Apollo butterfly</name>
    <name type="synonym">Papilio apollo</name>
    <dbReference type="NCBI Taxonomy" id="110799"/>
    <lineage>
        <taxon>Eukaryota</taxon>
        <taxon>Metazoa</taxon>
        <taxon>Ecdysozoa</taxon>
        <taxon>Arthropoda</taxon>
        <taxon>Hexapoda</taxon>
        <taxon>Insecta</taxon>
        <taxon>Pterygota</taxon>
        <taxon>Neoptera</taxon>
        <taxon>Endopterygota</taxon>
        <taxon>Lepidoptera</taxon>
        <taxon>Glossata</taxon>
        <taxon>Ditrysia</taxon>
        <taxon>Papilionoidea</taxon>
        <taxon>Papilionidae</taxon>
        <taxon>Parnassiinae</taxon>
        <taxon>Parnassini</taxon>
        <taxon>Parnassius</taxon>
        <taxon>Parnassius</taxon>
    </lineage>
</organism>
<dbReference type="AlphaFoldDB" id="A0A8S3VYL3"/>
<reference evidence="2" key="1">
    <citation type="submission" date="2021-04" db="EMBL/GenBank/DDBJ databases">
        <authorList>
            <person name="Tunstrom K."/>
        </authorList>
    </citation>
    <scope>NUCLEOTIDE SEQUENCE</scope>
</reference>
<proteinExistence type="predicted"/>
<keyword evidence="1" id="KW-0732">Signal</keyword>
<protein>
    <submittedName>
        <fullName evidence="2">(apollo) hypothetical protein</fullName>
    </submittedName>
</protein>
<evidence type="ECO:0000313" key="3">
    <source>
        <dbReference type="Proteomes" id="UP000691718"/>
    </source>
</evidence>
<keyword evidence="3" id="KW-1185">Reference proteome</keyword>
<sequence>MSMSFVIIVLGTASLANGIQYDGLRVKFGWSDALADKEYFFSIPRTASDAESKGWRRTERPPGPLPELRMYCSIGRNVCPLYDTAGFIAGLQVAIPVEGFEYPPFVNPEKKLVKWTAPSTDGKPAKDFWTATQFFVSEESLKSGAGPTIENGATLQDGGVWVPGPDGRLIRIASTEAELNTTSWKKQNCIPNMGTHYHYNMTPDLKCEDLLPWFALTTDTDLVGTGLQVIGKIPEQEPQAWFEYVPKDSARMTIPLAPKCLYESVDKYGVISLHIYYVDNPWTIRCKDGDSIRKPGVVDRLKLNGVKYASKITDGLKSIFG</sequence>
<gene>
    <name evidence="2" type="ORF">PAPOLLO_LOCUS310</name>
</gene>
<accession>A0A8S3VYL3</accession>
<feature type="signal peptide" evidence="1">
    <location>
        <begin position="1"/>
        <end position="18"/>
    </location>
</feature>
<feature type="chain" id="PRO_5035825385" evidence="1">
    <location>
        <begin position="19"/>
        <end position="321"/>
    </location>
</feature>
<evidence type="ECO:0000256" key="1">
    <source>
        <dbReference type="SAM" id="SignalP"/>
    </source>
</evidence>
<name>A0A8S3VYL3_PARAO</name>
<dbReference type="Proteomes" id="UP000691718">
    <property type="component" value="Unassembled WGS sequence"/>
</dbReference>
<dbReference type="EMBL" id="CAJQZP010000008">
    <property type="protein sequence ID" value="CAG4931190.1"/>
    <property type="molecule type" value="Genomic_DNA"/>
</dbReference>
<comment type="caution">
    <text evidence="2">The sequence shown here is derived from an EMBL/GenBank/DDBJ whole genome shotgun (WGS) entry which is preliminary data.</text>
</comment>
<dbReference type="OrthoDB" id="6042561at2759"/>